<evidence type="ECO:0000313" key="3">
    <source>
        <dbReference type="Proteomes" id="UP000477911"/>
    </source>
</evidence>
<accession>A0A6L7G503</accession>
<sequence length="215" mass="23874">MRVLVACECSGVVRRAFDRLGHDAWSCDLKPAEDRSNRHLVCDVRDVLADGWDLMAVMHPPCTRLCNSGVRWLTTPPPGRTLAEMWQELDDGAALFSDCWNAPIPRIAVENPVMHRHAKERIRGYEPFAQTVQPWHFGTEEDGPDNERKRTCFWLKGLPPLKATGTLDGTTARDSVHKASPGAKRATERSRFFPGIADAMAAQWGGYAHSAALAA</sequence>
<feature type="region of interest" description="Disordered" evidence="1">
    <location>
        <begin position="165"/>
        <end position="187"/>
    </location>
</feature>
<protein>
    <recommendedName>
        <fullName evidence="4">DNA cytosine methyltransferase</fullName>
    </recommendedName>
</protein>
<organism evidence="2 3">
    <name type="scientific">Pseudooceanicola albus</name>
    <dbReference type="NCBI Taxonomy" id="2692189"/>
    <lineage>
        <taxon>Bacteria</taxon>
        <taxon>Pseudomonadati</taxon>
        <taxon>Pseudomonadota</taxon>
        <taxon>Alphaproteobacteria</taxon>
        <taxon>Rhodobacterales</taxon>
        <taxon>Paracoccaceae</taxon>
        <taxon>Pseudooceanicola</taxon>
    </lineage>
</organism>
<reference evidence="2 3" key="1">
    <citation type="submission" date="2019-12" db="EMBL/GenBank/DDBJ databases">
        <authorList>
            <person name="Li M."/>
        </authorList>
    </citation>
    <scope>NUCLEOTIDE SEQUENCE [LARGE SCALE GENOMIC DNA]</scope>
    <source>
        <strain evidence="2 3">GBMRC 2024</strain>
    </source>
</reference>
<keyword evidence="3" id="KW-1185">Reference proteome</keyword>
<name>A0A6L7G503_9RHOB</name>
<comment type="caution">
    <text evidence="2">The sequence shown here is derived from an EMBL/GenBank/DDBJ whole genome shotgun (WGS) entry which is preliminary data.</text>
</comment>
<dbReference type="AlphaFoldDB" id="A0A6L7G503"/>
<dbReference type="Proteomes" id="UP000477911">
    <property type="component" value="Unassembled WGS sequence"/>
</dbReference>
<dbReference type="EMBL" id="WUMU01000016">
    <property type="protein sequence ID" value="MXN19101.1"/>
    <property type="molecule type" value="Genomic_DNA"/>
</dbReference>
<evidence type="ECO:0000313" key="2">
    <source>
        <dbReference type="EMBL" id="MXN19101.1"/>
    </source>
</evidence>
<evidence type="ECO:0008006" key="4">
    <source>
        <dbReference type="Google" id="ProtNLM"/>
    </source>
</evidence>
<evidence type="ECO:0000256" key="1">
    <source>
        <dbReference type="SAM" id="MobiDB-lite"/>
    </source>
</evidence>
<proteinExistence type="predicted"/>
<gene>
    <name evidence="2" type="ORF">GR170_14755</name>
</gene>